<evidence type="ECO:0000256" key="4">
    <source>
        <dbReference type="ARBA" id="ARBA00012728"/>
    </source>
</evidence>
<evidence type="ECO:0000256" key="1">
    <source>
        <dbReference type="ARBA" id="ARBA00000443"/>
    </source>
</evidence>
<dbReference type="EC" id="5.4.2.2" evidence="4"/>
<dbReference type="Proteomes" id="UP001642483">
    <property type="component" value="Unassembled WGS sequence"/>
</dbReference>
<dbReference type="InterPro" id="IPR005845">
    <property type="entry name" value="A-D-PHexomutase_a/b/a-II"/>
</dbReference>
<dbReference type="EMBL" id="CAWYQH010000001">
    <property type="protein sequence ID" value="CAK8672509.1"/>
    <property type="molecule type" value="Genomic_DNA"/>
</dbReference>
<dbReference type="Pfam" id="PF02879">
    <property type="entry name" value="PGM_PMM_II"/>
    <property type="match status" value="1"/>
</dbReference>
<evidence type="ECO:0000256" key="5">
    <source>
        <dbReference type="ARBA" id="ARBA00022553"/>
    </source>
</evidence>
<evidence type="ECO:0000259" key="11">
    <source>
        <dbReference type="Pfam" id="PF02879"/>
    </source>
</evidence>
<dbReference type="InterPro" id="IPR036900">
    <property type="entry name" value="A-D-PHexomutase_C_sf"/>
</dbReference>
<keyword evidence="6 9" id="KW-0479">Metal-binding</keyword>
<name>A0ABP0EYE5_CLALP</name>
<dbReference type="InterPro" id="IPR016066">
    <property type="entry name" value="A-D-PHexomutase_CS"/>
</dbReference>
<evidence type="ECO:0000259" key="10">
    <source>
        <dbReference type="Pfam" id="PF02878"/>
    </source>
</evidence>
<reference evidence="13 14" key="1">
    <citation type="submission" date="2024-02" db="EMBL/GenBank/DDBJ databases">
        <authorList>
            <person name="Daric V."/>
            <person name="Darras S."/>
        </authorList>
    </citation>
    <scope>NUCLEOTIDE SEQUENCE [LARGE SCALE GENOMIC DNA]</scope>
</reference>
<dbReference type="InterPro" id="IPR045244">
    <property type="entry name" value="PGM"/>
</dbReference>
<evidence type="ECO:0000256" key="2">
    <source>
        <dbReference type="ARBA" id="ARBA00001946"/>
    </source>
</evidence>
<keyword evidence="7 9" id="KW-0460">Magnesium</keyword>
<feature type="domain" description="Alpha-D-phosphohexomutase alpha/beta/alpha" evidence="11">
    <location>
        <begin position="193"/>
        <end position="299"/>
    </location>
</feature>
<evidence type="ECO:0000256" key="6">
    <source>
        <dbReference type="ARBA" id="ARBA00022723"/>
    </source>
</evidence>
<comment type="similarity">
    <text evidence="3 9">Belongs to the phosphohexose mutase family.</text>
</comment>
<dbReference type="Pfam" id="PF24947">
    <property type="entry name" value="PGM1_C_vert_fung"/>
    <property type="match status" value="1"/>
</dbReference>
<dbReference type="Gene3D" id="3.30.310.50">
    <property type="entry name" value="Alpha-D-phosphohexomutase, C-terminal domain"/>
    <property type="match status" value="1"/>
</dbReference>
<dbReference type="SUPFAM" id="SSF53738">
    <property type="entry name" value="Phosphoglucomutase, first 3 domains"/>
    <property type="match status" value="2"/>
</dbReference>
<dbReference type="PRINTS" id="PR00509">
    <property type="entry name" value="PGMPMM"/>
</dbReference>
<dbReference type="Gene3D" id="3.40.120.10">
    <property type="entry name" value="Alpha-D-Glucose-1,6-Bisphosphate, subunit A, domain 3"/>
    <property type="match status" value="3"/>
</dbReference>
<dbReference type="Pfam" id="PF02878">
    <property type="entry name" value="PGM_PMM_I"/>
    <property type="match status" value="1"/>
</dbReference>
<dbReference type="Pfam" id="PF02880">
    <property type="entry name" value="PGM_PMM_III"/>
    <property type="match status" value="1"/>
</dbReference>
<dbReference type="InterPro" id="IPR016055">
    <property type="entry name" value="A-D-PHexomutase_a/b/a-I/II/III"/>
</dbReference>
<gene>
    <name evidence="13" type="ORF">CVLEPA_LOCUS1453</name>
</gene>
<dbReference type="NCBIfam" id="NF005737">
    <property type="entry name" value="PRK07564.1-1"/>
    <property type="match status" value="1"/>
</dbReference>
<keyword evidence="8" id="KW-0413">Isomerase</keyword>
<evidence type="ECO:0000256" key="7">
    <source>
        <dbReference type="ARBA" id="ARBA00022842"/>
    </source>
</evidence>
<sequence length="561" mass="61108">MEVTAVKTTPYDDQKPGTSGLRKNTQIFLTKPSYTENFIQSILQSIDENSRKGCTIVVGGDGRYYMKEAIQKIIQISAANGIGKLIIGQDGILSTPAVSCIIRKYSATGGIILTASHNPGGPNADFGIKFNTANGGPAPSSVTDKIFAISRLLTSYSTCPDLKVEISKLGCNEFFIGELSTAFKVEVINSVQDYVDMMKSIFNFDMIKDYIQSSGIKVRFDSLHGVMGPYASKIICNELGASEESVIHSVPLEDFGGGHPDPNLTYAADLVAIMKEGVFDFGVAFDGDGDRNMIIGKDGFFVSPCDSLAVIAANHKSIPYFCKTNVTGFARSMPTSGAVDLVAKDLGLSFYEVPTGWKYFGNLMDAEKIQLCGEESFGTGSDHIREKDGMWAALSWLSIVADRKLSLKDIITSHWKKYGRNCFTRYDYEQVNPDAAAKMMLNLNNMIEMKQLIGKTLTGIDKSYTVEKMDDYEYTDSVDGSLAVKQGIRILFTDGSRIIFRLSGTGSSGATIRMYIDSYVTKDDPGLEAPAANVLKPLVKIALEVSQIPQLTGRNSPTVIT</sequence>
<evidence type="ECO:0000313" key="13">
    <source>
        <dbReference type="EMBL" id="CAK8672509.1"/>
    </source>
</evidence>
<evidence type="ECO:0000256" key="3">
    <source>
        <dbReference type="ARBA" id="ARBA00010231"/>
    </source>
</evidence>
<dbReference type="PANTHER" id="PTHR22573:SF2">
    <property type="entry name" value="PHOSPHOGLUCOMUTASE"/>
    <property type="match status" value="1"/>
</dbReference>
<dbReference type="InterPro" id="IPR005846">
    <property type="entry name" value="A-D-PHexomutase_a/b/a-III"/>
</dbReference>
<keyword evidence="14" id="KW-1185">Reference proteome</keyword>
<evidence type="ECO:0000256" key="8">
    <source>
        <dbReference type="ARBA" id="ARBA00023235"/>
    </source>
</evidence>
<evidence type="ECO:0000259" key="12">
    <source>
        <dbReference type="Pfam" id="PF02880"/>
    </source>
</evidence>
<feature type="domain" description="Alpha-D-phosphohexomutase alpha/beta/alpha" evidence="12">
    <location>
        <begin position="306"/>
        <end position="418"/>
    </location>
</feature>
<evidence type="ECO:0000256" key="9">
    <source>
        <dbReference type="RuleBase" id="RU004326"/>
    </source>
</evidence>
<comment type="catalytic activity">
    <reaction evidence="1">
        <text>alpha-D-glucose 1-phosphate = alpha-D-glucose 6-phosphate</text>
        <dbReference type="Rhea" id="RHEA:23536"/>
        <dbReference type="ChEBI" id="CHEBI:58225"/>
        <dbReference type="ChEBI" id="CHEBI:58601"/>
        <dbReference type="EC" id="5.4.2.2"/>
    </reaction>
</comment>
<dbReference type="SUPFAM" id="SSF55957">
    <property type="entry name" value="Phosphoglucomutase, C-terminal domain"/>
    <property type="match status" value="1"/>
</dbReference>
<comment type="caution">
    <text evidence="13">The sequence shown here is derived from an EMBL/GenBank/DDBJ whole genome shotgun (WGS) entry which is preliminary data.</text>
</comment>
<organism evidence="13 14">
    <name type="scientific">Clavelina lepadiformis</name>
    <name type="common">Light-bulb sea squirt</name>
    <name type="synonym">Ascidia lepadiformis</name>
    <dbReference type="NCBI Taxonomy" id="159417"/>
    <lineage>
        <taxon>Eukaryota</taxon>
        <taxon>Metazoa</taxon>
        <taxon>Chordata</taxon>
        <taxon>Tunicata</taxon>
        <taxon>Ascidiacea</taxon>
        <taxon>Aplousobranchia</taxon>
        <taxon>Clavelinidae</taxon>
        <taxon>Clavelina</taxon>
    </lineage>
</organism>
<proteinExistence type="inferred from homology"/>
<feature type="domain" description="Alpha-D-phosphohexomutase alpha/beta/alpha" evidence="10">
    <location>
        <begin position="14"/>
        <end position="149"/>
    </location>
</feature>
<dbReference type="CDD" id="cd03085">
    <property type="entry name" value="PGM1"/>
    <property type="match status" value="1"/>
</dbReference>
<dbReference type="InterPro" id="IPR005841">
    <property type="entry name" value="Alpha-D-phosphohexomutase_SF"/>
</dbReference>
<evidence type="ECO:0000313" key="14">
    <source>
        <dbReference type="Proteomes" id="UP001642483"/>
    </source>
</evidence>
<dbReference type="PANTHER" id="PTHR22573">
    <property type="entry name" value="PHOSPHOHEXOMUTASE FAMILY MEMBER"/>
    <property type="match status" value="1"/>
</dbReference>
<dbReference type="InterPro" id="IPR005844">
    <property type="entry name" value="A-D-PHexomutase_a/b/a-I"/>
</dbReference>
<keyword evidence="5" id="KW-0597">Phosphoprotein</keyword>
<comment type="cofactor">
    <cofactor evidence="2">
        <name>Mg(2+)</name>
        <dbReference type="ChEBI" id="CHEBI:18420"/>
    </cofactor>
</comment>
<protein>
    <recommendedName>
        <fullName evidence="4">phosphoglucomutase (alpha-D-glucose-1,6-bisphosphate-dependent)</fullName>
        <ecNumber evidence="4">5.4.2.2</ecNumber>
    </recommendedName>
</protein>
<dbReference type="PROSITE" id="PS00710">
    <property type="entry name" value="PGM_PMM"/>
    <property type="match status" value="1"/>
</dbReference>
<accession>A0ABP0EYE5</accession>